<gene>
    <name evidence="1" type="ORF">Amon02_000001900</name>
</gene>
<dbReference type="Proteomes" id="UP001165064">
    <property type="component" value="Unassembled WGS sequence"/>
</dbReference>
<comment type="caution">
    <text evidence="1">The sequence shown here is derived from an EMBL/GenBank/DDBJ whole genome shotgun (WGS) entry which is preliminary data.</text>
</comment>
<evidence type="ECO:0000313" key="1">
    <source>
        <dbReference type="EMBL" id="GME70090.1"/>
    </source>
</evidence>
<evidence type="ECO:0000313" key="2">
    <source>
        <dbReference type="Proteomes" id="UP001165064"/>
    </source>
</evidence>
<name>A0ACB5SR45_AMBMO</name>
<reference evidence="1" key="1">
    <citation type="submission" date="2023-04" db="EMBL/GenBank/DDBJ databases">
        <title>Ambrosiozyma monospora NBRC 10751.</title>
        <authorList>
            <person name="Ichikawa N."/>
            <person name="Sato H."/>
            <person name="Tonouchi N."/>
        </authorList>
    </citation>
    <scope>NUCLEOTIDE SEQUENCE</scope>
    <source>
        <strain evidence="1">NBRC 10751</strain>
    </source>
</reference>
<organism evidence="1 2">
    <name type="scientific">Ambrosiozyma monospora</name>
    <name type="common">Yeast</name>
    <name type="synonym">Endomycopsis monosporus</name>
    <dbReference type="NCBI Taxonomy" id="43982"/>
    <lineage>
        <taxon>Eukaryota</taxon>
        <taxon>Fungi</taxon>
        <taxon>Dikarya</taxon>
        <taxon>Ascomycota</taxon>
        <taxon>Saccharomycotina</taxon>
        <taxon>Pichiomycetes</taxon>
        <taxon>Pichiales</taxon>
        <taxon>Pichiaceae</taxon>
        <taxon>Ambrosiozyma</taxon>
    </lineage>
</organism>
<keyword evidence="2" id="KW-1185">Reference proteome</keyword>
<protein>
    <submittedName>
        <fullName evidence="1">Unnamed protein product</fullName>
    </submittedName>
</protein>
<dbReference type="EMBL" id="BSXS01000001">
    <property type="protein sequence ID" value="GME70090.1"/>
    <property type="molecule type" value="Genomic_DNA"/>
</dbReference>
<proteinExistence type="predicted"/>
<sequence length="450" mass="51261">MVRIYFDPAYLEVEPPHPTNPTKTPSGNDNDTEKNGILDHLTLDDFIFSILVQFINELASYTISKNNHHQLFVLHPESCQQFSDSFISKRLESWCLDDIEDIISQNKHFVQLSNHLKSISNIPDINSLFRKGSEASVESDDHHDADNDKTTIDDDYFGIRRHRSFIIIPIRFQNEMKPDSTDTTIIVADLNQRQITVIDPFKKPKQFTTLSSSKSNTTKLRNEMARQRLAIQINTIKILSYFSCLINGDIESDTTKLTPNYCSVRYINTTTLVPHTSNTTQSTESNDVKLKITDSVSFYGSIAIFRVILHLLVNRENYSTGLFWKAIKYEVSKLLINGSTESKIKQMDELKEQLIDDCQTLARRNNLDRIIWAWDFKEIGCCLREGMILDDESLSDGSGTDTTDETKVSSGSEFYDDDVVNVKLIEYNEDFGDGDEQTSGSQAMSLCGSF</sequence>
<accession>A0ACB5SR45</accession>